<dbReference type="CDD" id="cd00130">
    <property type="entry name" value="PAS"/>
    <property type="match status" value="3"/>
</dbReference>
<keyword evidence="5" id="KW-0418">Kinase</keyword>
<dbReference type="InterPro" id="IPR001610">
    <property type="entry name" value="PAC"/>
</dbReference>
<keyword evidence="9" id="KW-0547">Nucleotide-binding</keyword>
<dbReference type="Gene3D" id="3.30.450.20">
    <property type="entry name" value="PAS domain"/>
    <property type="match status" value="3"/>
</dbReference>
<dbReference type="SMART" id="SM00086">
    <property type="entry name" value="PAC"/>
    <property type="match status" value="2"/>
</dbReference>
<dbReference type="PROSITE" id="PS50109">
    <property type="entry name" value="HIS_KIN"/>
    <property type="match status" value="1"/>
</dbReference>
<feature type="coiled-coil region" evidence="6">
    <location>
        <begin position="276"/>
        <end position="303"/>
    </location>
</feature>
<keyword evidence="3" id="KW-0597">Phosphoprotein</keyword>
<dbReference type="PRINTS" id="PR00344">
    <property type="entry name" value="BCTRLSENSOR"/>
</dbReference>
<dbReference type="GO" id="GO:0005524">
    <property type="term" value="F:ATP binding"/>
    <property type="evidence" value="ECO:0007669"/>
    <property type="project" value="UniProtKB-KW"/>
</dbReference>
<dbReference type="Gene3D" id="1.10.287.130">
    <property type="match status" value="1"/>
</dbReference>
<dbReference type="Pfam" id="PF08448">
    <property type="entry name" value="PAS_4"/>
    <property type="match status" value="2"/>
</dbReference>
<accession>A0ABU5HIN4</accession>
<dbReference type="EC" id="2.7.13.3" evidence="2"/>
<dbReference type="InterPro" id="IPR000014">
    <property type="entry name" value="PAS"/>
</dbReference>
<sequence>MAPRKKPKAPKRSLKPEASVRNQLAAMADPLGLLEGLFTHSPVPYAVFSAEGQCLLINPAYREMFGAEPPPEYNLFQDEVTRRQGVDALFRRAFQGETLQTPIFWYDPKELKHIQVPEAKRAAISCSLFPLKGPGNEVRHVAIAYKDVTAELTIRDAEEARLQRVLKAGGLGHWQLELATGKLQCSEGFKATFELPPEADLSSLPKLCPLIHPEDQPAMSEAMERAISQGVDYAAEYRVRTPEGALRWVVARGSPVRGADGTVVAMTGITLDVTELRKAEGERARLVRELAEERARLQEVLDNLPAGVILAEAPNGRITFANAQVERILRKPPPAAENLESYQKWVGFRGDGQRVEAHEWPLARTLQGETVDGDDILLRRGDGVMAWVRVGGAPIRHEGRITGGVVAFYDIQQEKRAQARLRALADTSTVLAQATTDFNAALEQLARLGGETLGECCVLTLLDEESGTLDVVAAYHPDPAARKLIKTAMYGPFQHAEGPAVKVVKTGRPILQVRIPQEGLLESMPPPTREFVERFGLHSSLLVPLRAQGRIIGTLGVSRGQPGHPYTLEDQDFLQEMADRAGLTIQNMRLLKTAQEAVRLRDDFLSVASHELKTPLTPLSLKLQSLERMTAGEQAVDATEQLARDVEMMRRQVKRLSDLINDLLDVARISGGRLKLVLEEVDLLGLVLEVVSRFELEAERTGGRLEVHAEEPILGNWDRLRLEQVVTNLLSNALKYGAGKPIHVRVEAVDGHARLTVRDEGIGVEAKLVGRIFEKFERAVSDRHYGGLGLGLYITRQIVEALGGTIAVESAPHQGATFTVSLPLLPS</sequence>
<keyword evidence="9" id="KW-0067">ATP-binding</keyword>
<dbReference type="InterPro" id="IPR004358">
    <property type="entry name" value="Sig_transdc_His_kin-like_C"/>
</dbReference>
<dbReference type="Gene3D" id="3.30.565.10">
    <property type="entry name" value="Histidine kinase-like ATPase, C-terminal domain"/>
    <property type="match status" value="1"/>
</dbReference>
<dbReference type="InterPro" id="IPR003661">
    <property type="entry name" value="HisK_dim/P_dom"/>
</dbReference>
<dbReference type="InterPro" id="IPR003594">
    <property type="entry name" value="HATPase_dom"/>
</dbReference>
<feature type="domain" description="PAC" evidence="8">
    <location>
        <begin position="233"/>
        <end position="285"/>
    </location>
</feature>
<evidence type="ECO:0000259" key="7">
    <source>
        <dbReference type="PROSITE" id="PS50109"/>
    </source>
</evidence>
<dbReference type="InterPro" id="IPR036097">
    <property type="entry name" value="HisK_dim/P_sf"/>
</dbReference>
<dbReference type="SUPFAM" id="SSF55781">
    <property type="entry name" value="GAF domain-like"/>
    <property type="match status" value="1"/>
</dbReference>
<evidence type="ECO:0000313" key="10">
    <source>
        <dbReference type="Proteomes" id="UP001291309"/>
    </source>
</evidence>
<dbReference type="CDD" id="cd00075">
    <property type="entry name" value="HATPase"/>
    <property type="match status" value="1"/>
</dbReference>
<dbReference type="SMART" id="SM00387">
    <property type="entry name" value="HATPase_c"/>
    <property type="match status" value="1"/>
</dbReference>
<organism evidence="9 10">
    <name type="scientific">Hyalangium rubrum</name>
    <dbReference type="NCBI Taxonomy" id="3103134"/>
    <lineage>
        <taxon>Bacteria</taxon>
        <taxon>Pseudomonadati</taxon>
        <taxon>Myxococcota</taxon>
        <taxon>Myxococcia</taxon>
        <taxon>Myxococcales</taxon>
        <taxon>Cystobacterineae</taxon>
        <taxon>Archangiaceae</taxon>
        <taxon>Hyalangium</taxon>
    </lineage>
</organism>
<evidence type="ECO:0000256" key="3">
    <source>
        <dbReference type="ARBA" id="ARBA00022553"/>
    </source>
</evidence>
<dbReference type="SUPFAM" id="SSF47384">
    <property type="entry name" value="Homodimeric domain of signal transducing histidine kinase"/>
    <property type="match status" value="1"/>
</dbReference>
<dbReference type="EMBL" id="JAXIVS010000026">
    <property type="protein sequence ID" value="MDY7233017.1"/>
    <property type="molecule type" value="Genomic_DNA"/>
</dbReference>
<feature type="domain" description="Histidine kinase" evidence="7">
    <location>
        <begin position="607"/>
        <end position="826"/>
    </location>
</feature>
<dbReference type="InterPro" id="IPR013655">
    <property type="entry name" value="PAS_fold_3"/>
</dbReference>
<dbReference type="PANTHER" id="PTHR43047">
    <property type="entry name" value="TWO-COMPONENT HISTIDINE PROTEIN KINASE"/>
    <property type="match status" value="1"/>
</dbReference>
<protein>
    <recommendedName>
        <fullName evidence="2">histidine kinase</fullName>
        <ecNumber evidence="2">2.7.13.3</ecNumber>
    </recommendedName>
</protein>
<keyword evidence="10" id="KW-1185">Reference proteome</keyword>
<comment type="catalytic activity">
    <reaction evidence="1">
        <text>ATP + protein L-histidine = ADP + protein N-phospho-L-histidine.</text>
        <dbReference type="EC" id="2.7.13.3"/>
    </reaction>
</comment>
<dbReference type="InterPro" id="IPR005467">
    <property type="entry name" value="His_kinase_dom"/>
</dbReference>
<evidence type="ECO:0000256" key="5">
    <source>
        <dbReference type="ARBA" id="ARBA00022777"/>
    </source>
</evidence>
<feature type="domain" description="PAC" evidence="8">
    <location>
        <begin position="372"/>
        <end position="423"/>
    </location>
</feature>
<reference evidence="9 10" key="1">
    <citation type="submission" date="2023-12" db="EMBL/GenBank/DDBJ databases">
        <title>the genome sequence of Hyalangium sp. s54d21.</title>
        <authorList>
            <person name="Zhang X."/>
        </authorList>
    </citation>
    <scope>NUCLEOTIDE SEQUENCE [LARGE SCALE GENOMIC DNA]</scope>
    <source>
        <strain evidence="10">s54d21</strain>
    </source>
</reference>
<evidence type="ECO:0000313" key="9">
    <source>
        <dbReference type="EMBL" id="MDY7233017.1"/>
    </source>
</evidence>
<dbReference type="Pfam" id="PF08447">
    <property type="entry name" value="PAS_3"/>
    <property type="match status" value="1"/>
</dbReference>
<dbReference type="InterPro" id="IPR000700">
    <property type="entry name" value="PAS-assoc_C"/>
</dbReference>
<dbReference type="Pfam" id="PF00512">
    <property type="entry name" value="HisKA"/>
    <property type="match status" value="1"/>
</dbReference>
<evidence type="ECO:0000256" key="1">
    <source>
        <dbReference type="ARBA" id="ARBA00000085"/>
    </source>
</evidence>
<dbReference type="Pfam" id="PF02518">
    <property type="entry name" value="HATPase_c"/>
    <property type="match status" value="1"/>
</dbReference>
<dbReference type="RefSeq" id="WP_321551730.1">
    <property type="nucleotide sequence ID" value="NZ_JAXIVS010000026.1"/>
</dbReference>
<name>A0ABU5HIN4_9BACT</name>
<keyword evidence="6" id="KW-0175">Coiled coil</keyword>
<dbReference type="Gene3D" id="2.10.70.100">
    <property type="match status" value="1"/>
</dbReference>
<dbReference type="SUPFAM" id="SSF55785">
    <property type="entry name" value="PYP-like sensor domain (PAS domain)"/>
    <property type="match status" value="3"/>
</dbReference>
<dbReference type="InterPro" id="IPR036890">
    <property type="entry name" value="HATPase_C_sf"/>
</dbReference>
<dbReference type="NCBIfam" id="TIGR00229">
    <property type="entry name" value="sensory_box"/>
    <property type="match status" value="1"/>
</dbReference>
<dbReference type="Proteomes" id="UP001291309">
    <property type="component" value="Unassembled WGS sequence"/>
</dbReference>
<dbReference type="CDD" id="cd00082">
    <property type="entry name" value="HisKA"/>
    <property type="match status" value="1"/>
</dbReference>
<dbReference type="InterPro" id="IPR013656">
    <property type="entry name" value="PAS_4"/>
</dbReference>
<evidence type="ECO:0000256" key="4">
    <source>
        <dbReference type="ARBA" id="ARBA00022679"/>
    </source>
</evidence>
<evidence type="ECO:0000256" key="2">
    <source>
        <dbReference type="ARBA" id="ARBA00012438"/>
    </source>
</evidence>
<dbReference type="Gene3D" id="3.30.450.40">
    <property type="match status" value="1"/>
</dbReference>
<evidence type="ECO:0000256" key="6">
    <source>
        <dbReference type="SAM" id="Coils"/>
    </source>
</evidence>
<comment type="caution">
    <text evidence="9">The sequence shown here is derived from an EMBL/GenBank/DDBJ whole genome shotgun (WGS) entry which is preliminary data.</text>
</comment>
<dbReference type="SMART" id="SM00065">
    <property type="entry name" value="GAF"/>
    <property type="match status" value="1"/>
</dbReference>
<dbReference type="SMART" id="SM00388">
    <property type="entry name" value="HisKA"/>
    <property type="match status" value="1"/>
</dbReference>
<proteinExistence type="predicted"/>
<dbReference type="PANTHER" id="PTHR43047:SF72">
    <property type="entry name" value="OSMOSENSING HISTIDINE PROTEIN KINASE SLN1"/>
    <property type="match status" value="1"/>
</dbReference>
<dbReference type="InterPro" id="IPR035965">
    <property type="entry name" value="PAS-like_dom_sf"/>
</dbReference>
<evidence type="ECO:0000259" key="8">
    <source>
        <dbReference type="PROSITE" id="PS50113"/>
    </source>
</evidence>
<dbReference type="SUPFAM" id="SSF55874">
    <property type="entry name" value="ATPase domain of HSP90 chaperone/DNA topoisomerase II/histidine kinase"/>
    <property type="match status" value="1"/>
</dbReference>
<keyword evidence="4" id="KW-0808">Transferase</keyword>
<dbReference type="Pfam" id="PF01590">
    <property type="entry name" value="GAF"/>
    <property type="match status" value="1"/>
</dbReference>
<dbReference type="PROSITE" id="PS50113">
    <property type="entry name" value="PAC"/>
    <property type="match status" value="2"/>
</dbReference>
<dbReference type="InterPro" id="IPR003018">
    <property type="entry name" value="GAF"/>
</dbReference>
<dbReference type="SMART" id="SM00091">
    <property type="entry name" value="PAS"/>
    <property type="match status" value="3"/>
</dbReference>
<dbReference type="InterPro" id="IPR029016">
    <property type="entry name" value="GAF-like_dom_sf"/>
</dbReference>
<gene>
    <name evidence="9" type="ORF">SYV04_41910</name>
</gene>
<feature type="coiled-coil region" evidence="6">
    <location>
        <begin position="639"/>
        <end position="666"/>
    </location>
</feature>